<organism evidence="1 2">
    <name type="scientific">Clostridium felsineum</name>
    <dbReference type="NCBI Taxonomy" id="36839"/>
    <lineage>
        <taxon>Bacteria</taxon>
        <taxon>Bacillati</taxon>
        <taxon>Bacillota</taxon>
        <taxon>Clostridia</taxon>
        <taxon>Eubacteriales</taxon>
        <taxon>Clostridiaceae</taxon>
        <taxon>Clostridium</taxon>
    </lineage>
</organism>
<reference evidence="1 2" key="1">
    <citation type="submission" date="2022-04" db="EMBL/GenBank/DDBJ databases">
        <title>Genome sequence of C. roseum typestrain.</title>
        <authorList>
            <person name="Poehlein A."/>
            <person name="Schoch T."/>
            <person name="Duerre P."/>
            <person name="Daniel R."/>
        </authorList>
    </citation>
    <scope>NUCLEOTIDE SEQUENCE [LARGE SCALE GENOMIC DNA]</scope>
    <source>
        <strain evidence="1 2">DSM 7320</strain>
    </source>
</reference>
<dbReference type="InterPro" id="IPR007404">
    <property type="entry name" value="YdjM-like"/>
</dbReference>
<evidence type="ECO:0000313" key="2">
    <source>
        <dbReference type="Proteomes" id="UP000190951"/>
    </source>
</evidence>
<dbReference type="STRING" id="84029.CROST_27120"/>
<dbReference type="EMBL" id="CP096983">
    <property type="protein sequence ID" value="URZ09631.1"/>
    <property type="molecule type" value="Genomic_DNA"/>
</dbReference>
<keyword evidence="2" id="KW-1185">Reference proteome</keyword>
<gene>
    <name evidence="1" type="ORF">CROST_003120</name>
</gene>
<dbReference type="Pfam" id="PF04307">
    <property type="entry name" value="YdjM"/>
    <property type="match status" value="1"/>
</dbReference>
<dbReference type="AlphaFoldDB" id="A0A1S8L4C7"/>
<proteinExistence type="predicted"/>
<accession>A0A1S8L4C7</accession>
<protein>
    <submittedName>
        <fullName evidence="1">Uncharacterized protein</fullName>
    </submittedName>
</protein>
<name>A0A1S8L4C7_9CLOT</name>
<dbReference type="RefSeq" id="WP_077833258.1">
    <property type="nucleotide sequence ID" value="NZ_CP096983.1"/>
</dbReference>
<dbReference type="KEGG" id="crw:CROST_003120"/>
<dbReference type="Proteomes" id="UP000190951">
    <property type="component" value="Chromosome"/>
</dbReference>
<sequence>MIFFGHLGLTTGVVKICENTILNKKKDIDYRFLLVGSILPDLIDKPIGAVFFRNVFHNSRIFGHTILFSAVLLLIGIYRQLKYKKNGILMLGIGSLIHLILDSMWLYTGILLWPFLGWTFPRRPDGNWAGEGITRLLTDPVYYSSEIIGFVIIMYYFIKLIKNGKFKNFIKTGQI</sequence>
<evidence type="ECO:0000313" key="1">
    <source>
        <dbReference type="EMBL" id="URZ09631.1"/>
    </source>
</evidence>